<dbReference type="EMBL" id="GDRN01061044">
    <property type="protein sequence ID" value="JAI65253.1"/>
    <property type="molecule type" value="Transcribed_RNA"/>
</dbReference>
<dbReference type="SMART" id="SM00355">
    <property type="entry name" value="ZnF_C2H2"/>
    <property type="match status" value="13"/>
</dbReference>
<feature type="domain" description="C2H2-type" evidence="7">
    <location>
        <begin position="599"/>
        <end position="626"/>
    </location>
</feature>
<feature type="domain" description="C2H2-type" evidence="7">
    <location>
        <begin position="568"/>
        <end position="596"/>
    </location>
</feature>
<feature type="region of interest" description="Disordered" evidence="6">
    <location>
        <begin position="420"/>
        <end position="447"/>
    </location>
</feature>
<feature type="compositionally biased region" description="Basic and acidic residues" evidence="6">
    <location>
        <begin position="249"/>
        <end position="272"/>
    </location>
</feature>
<evidence type="ECO:0000256" key="4">
    <source>
        <dbReference type="ARBA" id="ARBA00022833"/>
    </source>
</evidence>
<feature type="domain" description="C2H2-type" evidence="7">
    <location>
        <begin position="683"/>
        <end position="705"/>
    </location>
</feature>
<organism evidence="8">
    <name type="scientific">Scylla olivacea</name>
    <name type="common">Orange mud crab</name>
    <name type="synonym">Cancer olivacea</name>
    <dbReference type="NCBI Taxonomy" id="85551"/>
    <lineage>
        <taxon>Eukaryota</taxon>
        <taxon>Metazoa</taxon>
        <taxon>Ecdysozoa</taxon>
        <taxon>Arthropoda</taxon>
        <taxon>Crustacea</taxon>
        <taxon>Multicrustacea</taxon>
        <taxon>Malacostraca</taxon>
        <taxon>Eumalacostraca</taxon>
        <taxon>Eucarida</taxon>
        <taxon>Decapoda</taxon>
        <taxon>Pleocyemata</taxon>
        <taxon>Brachyura</taxon>
        <taxon>Eubrachyura</taxon>
        <taxon>Portunoidea</taxon>
        <taxon>Portunidae</taxon>
        <taxon>Portuninae</taxon>
        <taxon>Scylla</taxon>
    </lineage>
</organism>
<dbReference type="InterPro" id="IPR036236">
    <property type="entry name" value="Znf_C2H2_sf"/>
</dbReference>
<proteinExistence type="predicted"/>
<accession>A0A0P4WDA9</accession>
<feature type="region of interest" description="Disordered" evidence="6">
    <location>
        <begin position="514"/>
        <end position="535"/>
    </location>
</feature>
<keyword evidence="3 5" id="KW-0863">Zinc-finger</keyword>
<dbReference type="GO" id="GO:0008270">
    <property type="term" value="F:zinc ion binding"/>
    <property type="evidence" value="ECO:0007669"/>
    <property type="project" value="UniProtKB-KW"/>
</dbReference>
<keyword evidence="1" id="KW-0479">Metal-binding</keyword>
<keyword evidence="4" id="KW-0862">Zinc</keyword>
<feature type="domain" description="C2H2-type" evidence="7">
    <location>
        <begin position="960"/>
        <end position="988"/>
    </location>
</feature>
<evidence type="ECO:0000256" key="6">
    <source>
        <dbReference type="SAM" id="MobiDB-lite"/>
    </source>
</evidence>
<dbReference type="AlphaFoldDB" id="A0A0P4WDA9"/>
<evidence type="ECO:0000256" key="2">
    <source>
        <dbReference type="ARBA" id="ARBA00022737"/>
    </source>
</evidence>
<sequence length="1031" mass="116052">MHSPIFPCSTMKGVESKQLVECMICGVLVGSVFSYHKHNVRQHSLAQLSRAILKLRNLKLPLMDPGEENATDEGDDDEDEDVMSGGINDPMDVLKLPVKVEVMDEVIELGPTDNSDHLQVQSRLLNSSDEASQHSSHVIEVKENHPPPCLFNPVVEDPNAITVKFNKELVTARDNSSSSVLFPEARKKGKEGNTKVLRATFKSTIEIPNPNSFIMDYKKAMSHSSEKYVMQNIDRLAPVVKKKRGRPRKNPENSRSNDTRVPAKGEAIRNEANDEEDGAFVGDPPLFSDEEDEEDNSVAVPSITKTRSGRKVKIKKEDGTFSYYDMPGRPHLEAEDMNTSKHEEEEYGSMKKSKRGRKRKILLESDKVTIESSSNTASCSYDESHNKKTNVKKEFCVEVSVKDSQSKDDTGNENMVTRENREEETIQNVNISDTGKKTDDSGGGGTTTTVNSLNESFCFLCLKVFSVKEDCEKHMCEHISKVTSVNSENKHDNEHQGNSDEEMTEIITLSSKDLEASELEESPDKASVSSLTAGDSGIKNEESLVCAVCNNVFESQVSFNNHSHDNVHDCKICGKKYQNRVNLQSHIKKYHEETEWMKFRCATCGKSFGFLLALERHMKEHNPNQKFCCDQCGKVFKSLTNLKNHIPLHTKDEVFRCPYCPKYYYIRYSYEKHVRSHVSPPKFHCEICSRNFNDKKYFEVHLERHQKGGCLGRSKDFRCNNCGDIKTPAELEIVSEADPGHHKTCLVCGKGHYKKFMLENVDPVTLQEKGEREREQCKLCGKFVINLVRHVRSTHLENSYVPCDVCGVVVSKASLPSHKNRKHGGSAVTCDHCNKVFKNIMCLREHMTKVRKKEDPSRNICKFCRELVPPELWKEHMAKHKMKCSECGASEFRNHDEFMAHLEACRRCSSCGAVDFATREEYLAHVEMCGSSIDIMTGTLDAASDQEVVTSIFAIVDDSTCCGTCGEDFEDQLSLANHITEVHPDALPIDHTLEEAGSGGDTLYACPHEACGIIFTSKELLSDHLSSDHHT</sequence>
<feature type="domain" description="C2H2-type" evidence="7">
    <location>
        <begin position="1004"/>
        <end position="1031"/>
    </location>
</feature>
<dbReference type="PANTHER" id="PTHR24379:SF121">
    <property type="entry name" value="C2H2-TYPE DOMAIN-CONTAINING PROTEIN"/>
    <property type="match status" value="1"/>
</dbReference>
<feature type="region of interest" description="Disordered" evidence="6">
    <location>
        <begin position="63"/>
        <end position="88"/>
    </location>
</feature>
<evidence type="ECO:0000256" key="3">
    <source>
        <dbReference type="ARBA" id="ARBA00022771"/>
    </source>
</evidence>
<feature type="domain" description="C2H2-type" evidence="7">
    <location>
        <begin position="828"/>
        <end position="856"/>
    </location>
</feature>
<feature type="compositionally biased region" description="Acidic residues" evidence="6">
    <location>
        <begin position="65"/>
        <end position="82"/>
    </location>
</feature>
<dbReference type="PROSITE" id="PS00028">
    <property type="entry name" value="ZINC_FINGER_C2H2_1"/>
    <property type="match status" value="9"/>
</dbReference>
<dbReference type="PROSITE" id="PS50157">
    <property type="entry name" value="ZINC_FINGER_C2H2_2"/>
    <property type="match status" value="8"/>
</dbReference>
<feature type="domain" description="C2H2-type" evidence="7">
    <location>
        <begin position="627"/>
        <end position="654"/>
    </location>
</feature>
<dbReference type="SUPFAM" id="SSF57667">
    <property type="entry name" value="beta-beta-alpha zinc fingers"/>
    <property type="match status" value="3"/>
</dbReference>
<feature type="domain" description="C2H2-type" evidence="7">
    <location>
        <begin position="655"/>
        <end position="682"/>
    </location>
</feature>
<reference evidence="8" key="1">
    <citation type="submission" date="2015-09" db="EMBL/GenBank/DDBJ databases">
        <title>Scylla olivacea transcriptome.</title>
        <authorList>
            <person name="Ikhwanuddin M."/>
        </authorList>
    </citation>
    <scope>NUCLEOTIDE SEQUENCE</scope>
</reference>
<protein>
    <recommendedName>
        <fullName evidence="7">C2H2-type domain-containing protein</fullName>
    </recommendedName>
</protein>
<dbReference type="Pfam" id="PF00096">
    <property type="entry name" value="zf-C2H2"/>
    <property type="match status" value="1"/>
</dbReference>
<dbReference type="Gene3D" id="3.30.160.60">
    <property type="entry name" value="Classic Zinc Finger"/>
    <property type="match status" value="4"/>
</dbReference>
<feature type="region of interest" description="Disordered" evidence="6">
    <location>
        <begin position="325"/>
        <end position="358"/>
    </location>
</feature>
<name>A0A0P4WDA9_SCYOL</name>
<feature type="compositionally biased region" description="Basic and acidic residues" evidence="6">
    <location>
        <begin position="328"/>
        <end position="344"/>
    </location>
</feature>
<dbReference type="Pfam" id="PF13912">
    <property type="entry name" value="zf-C2H2_6"/>
    <property type="match status" value="2"/>
</dbReference>
<dbReference type="PANTHER" id="PTHR24379">
    <property type="entry name" value="KRAB AND ZINC FINGER DOMAIN-CONTAINING"/>
    <property type="match status" value="1"/>
</dbReference>
<feature type="region of interest" description="Disordered" evidence="6">
    <location>
        <begin position="239"/>
        <end position="298"/>
    </location>
</feature>
<keyword evidence="2" id="KW-0677">Repeat</keyword>
<evidence type="ECO:0000313" key="8">
    <source>
        <dbReference type="EMBL" id="JAI65253.1"/>
    </source>
</evidence>
<evidence type="ECO:0000259" key="7">
    <source>
        <dbReference type="PROSITE" id="PS50157"/>
    </source>
</evidence>
<evidence type="ECO:0000256" key="5">
    <source>
        <dbReference type="PROSITE-ProRule" id="PRU00042"/>
    </source>
</evidence>
<evidence type="ECO:0000256" key="1">
    <source>
        <dbReference type="ARBA" id="ARBA00022723"/>
    </source>
</evidence>
<dbReference type="InterPro" id="IPR013087">
    <property type="entry name" value="Znf_C2H2_type"/>
</dbReference>